<dbReference type="Gene3D" id="6.10.250.600">
    <property type="match status" value="1"/>
</dbReference>
<evidence type="ECO:0000259" key="5">
    <source>
        <dbReference type="Pfam" id="PF00441"/>
    </source>
</evidence>
<dbReference type="Pfam" id="PF18158">
    <property type="entry name" value="AidB_N"/>
    <property type="match status" value="1"/>
</dbReference>
<evidence type="ECO:0000256" key="3">
    <source>
        <dbReference type="ARBA" id="ARBA00022827"/>
    </source>
</evidence>
<dbReference type="InterPro" id="IPR009100">
    <property type="entry name" value="AcylCoA_DH/oxidase_NM_dom_sf"/>
</dbReference>
<protein>
    <submittedName>
        <fullName evidence="9">Acyl-CoA dehydrogenase AidB</fullName>
    </submittedName>
</protein>
<dbReference type="InterPro" id="IPR006091">
    <property type="entry name" value="Acyl-CoA_Oxase/DH_mid-dom"/>
</dbReference>
<dbReference type="EMBL" id="CAMXCT030006689">
    <property type="protein sequence ID" value="CAL4805627.1"/>
    <property type="molecule type" value="Genomic_DNA"/>
</dbReference>
<sequence length="602" mass="65900">MESKPSASAVPTLPLPELPSENVEEVDHCGQATHKVLNQSSPFSNFNAFADLALRSGVAMHSGLWGFQALEQLGAKVGSEEWQQKATDANRQVPRLENFDRFGQRRDAVAFHPAYHELMELGLSSGAAAFAWQNFRRPGAHVIRGALMHLMYQLDQGVCCPITMTFAAIPALDMAMVDRSKSETAAFLRSFREKLTSGKYCAKDVPISSKDGATCGMSMTEKQGGSDVRANMTEAKPVVPGKAAAGDAFWLVGHKWFTSAPMSDAFLTLAQSKEGVSCFVVPRWRPDGRKNAGFNVQRLKEKIGDKSNASSEVEYRNAWGVMIGEPGRGVRTIVEMVVHTRLDCVIGSSALMRLSAQLAFHHATERWAFGRPLIQQRLMRHVLADLALESEAAMATWLRLARALDQQEADLARIATAISKYYVCKRSPLVAYEAMECHGGNGYVDDSPIARLFRQAPLNAIWEGSGNVICLDILRALRKEPETASAILAELQRASELLSSSSQRAGEVGKGYLNTIEHIKVALSDPMDSNFGRESADQLAISFQASCLLQYGDPLVAEAFLATRWTQLGLTTQSLGSATSSLPESLIDHLLERLRMSPSPRL</sequence>
<keyword evidence="3 4" id="KW-0274">FAD</keyword>
<comment type="caution">
    <text evidence="8">The sequence shown here is derived from an EMBL/GenBank/DDBJ whole genome shotgun (WGS) entry which is preliminary data.</text>
</comment>
<dbReference type="Proteomes" id="UP001152797">
    <property type="component" value="Unassembled WGS sequence"/>
</dbReference>
<keyword evidence="2 4" id="KW-0285">Flavoprotein</keyword>
<reference evidence="8" key="1">
    <citation type="submission" date="2022-10" db="EMBL/GenBank/DDBJ databases">
        <authorList>
            <person name="Chen Y."/>
            <person name="Dougan E. K."/>
            <person name="Chan C."/>
            <person name="Rhodes N."/>
            <person name="Thang M."/>
        </authorList>
    </citation>
    <scope>NUCLEOTIDE SEQUENCE</scope>
</reference>
<dbReference type="InterPro" id="IPR041504">
    <property type="entry name" value="AidB_N"/>
</dbReference>
<keyword evidence="4" id="KW-0560">Oxidoreductase</keyword>
<evidence type="ECO:0000256" key="2">
    <source>
        <dbReference type="ARBA" id="ARBA00022630"/>
    </source>
</evidence>
<dbReference type="PANTHER" id="PTHR42707">
    <property type="entry name" value="ACYL-COA DEHYDROGENASE"/>
    <property type="match status" value="1"/>
</dbReference>
<reference evidence="9 10" key="2">
    <citation type="submission" date="2024-05" db="EMBL/GenBank/DDBJ databases">
        <authorList>
            <person name="Chen Y."/>
            <person name="Shah S."/>
            <person name="Dougan E. K."/>
            <person name="Thang M."/>
            <person name="Chan C."/>
        </authorList>
    </citation>
    <scope>NUCLEOTIDE SEQUENCE [LARGE SCALE GENOMIC DNA]</scope>
</reference>
<dbReference type="Pfam" id="PF02770">
    <property type="entry name" value="Acyl-CoA_dh_M"/>
    <property type="match status" value="1"/>
</dbReference>
<dbReference type="EMBL" id="CAMXCT020006689">
    <property type="protein sequence ID" value="CAL1171690.1"/>
    <property type="molecule type" value="Genomic_DNA"/>
</dbReference>
<dbReference type="InterPro" id="IPR009075">
    <property type="entry name" value="AcylCo_DH/oxidase_C"/>
</dbReference>
<dbReference type="InterPro" id="IPR052904">
    <property type="entry name" value="Acyl-CoA_dehydrogenase-like"/>
</dbReference>
<proteinExistence type="inferred from homology"/>
<keyword evidence="10" id="KW-1185">Reference proteome</keyword>
<dbReference type="SUPFAM" id="SSF47203">
    <property type="entry name" value="Acyl-CoA dehydrogenase C-terminal domain-like"/>
    <property type="match status" value="1"/>
</dbReference>
<comment type="cofactor">
    <cofactor evidence="4">
        <name>FAD</name>
        <dbReference type="ChEBI" id="CHEBI:57692"/>
    </cofactor>
</comment>
<accession>A0A9P1GNX6</accession>
<evidence type="ECO:0000313" key="8">
    <source>
        <dbReference type="EMBL" id="CAI4018315.1"/>
    </source>
</evidence>
<dbReference type="EMBL" id="CAMXCT010006689">
    <property type="protein sequence ID" value="CAI4018315.1"/>
    <property type="molecule type" value="Genomic_DNA"/>
</dbReference>
<dbReference type="InterPro" id="IPR036250">
    <property type="entry name" value="AcylCo_DH-like_C"/>
</dbReference>
<evidence type="ECO:0000259" key="7">
    <source>
        <dbReference type="Pfam" id="PF18158"/>
    </source>
</evidence>
<evidence type="ECO:0000256" key="1">
    <source>
        <dbReference type="ARBA" id="ARBA00009347"/>
    </source>
</evidence>
<feature type="domain" description="Adaptive response protein AidB N-terminal" evidence="7">
    <location>
        <begin position="38"/>
        <end position="175"/>
    </location>
</feature>
<feature type="domain" description="Acyl-CoA oxidase/dehydrogenase middle" evidence="6">
    <location>
        <begin position="217"/>
        <end position="317"/>
    </location>
</feature>
<gene>
    <name evidence="8" type="ORF">C1SCF055_LOCUS42891</name>
</gene>
<evidence type="ECO:0000259" key="6">
    <source>
        <dbReference type="Pfam" id="PF02770"/>
    </source>
</evidence>
<dbReference type="Gene3D" id="2.40.110.20">
    <property type="match status" value="1"/>
</dbReference>
<evidence type="ECO:0000313" key="9">
    <source>
        <dbReference type="EMBL" id="CAL4805627.1"/>
    </source>
</evidence>
<feature type="domain" description="Acyl-CoA dehydrogenase/oxidase C-terminal" evidence="5">
    <location>
        <begin position="327"/>
        <end position="477"/>
    </location>
</feature>
<dbReference type="SUPFAM" id="SSF56645">
    <property type="entry name" value="Acyl-CoA dehydrogenase NM domain-like"/>
    <property type="match status" value="1"/>
</dbReference>
<dbReference type="OrthoDB" id="448314at2759"/>
<dbReference type="PANTHER" id="PTHR42707:SF3">
    <property type="entry name" value="ACYL-COA DEHYDROGENASE AIDB-RELATED"/>
    <property type="match status" value="1"/>
</dbReference>
<dbReference type="Gene3D" id="1.20.140.10">
    <property type="entry name" value="Butyryl-CoA Dehydrogenase, subunit A, domain 3"/>
    <property type="match status" value="1"/>
</dbReference>
<organism evidence="8">
    <name type="scientific">Cladocopium goreaui</name>
    <dbReference type="NCBI Taxonomy" id="2562237"/>
    <lineage>
        <taxon>Eukaryota</taxon>
        <taxon>Sar</taxon>
        <taxon>Alveolata</taxon>
        <taxon>Dinophyceae</taxon>
        <taxon>Suessiales</taxon>
        <taxon>Symbiodiniaceae</taxon>
        <taxon>Cladocopium</taxon>
    </lineage>
</organism>
<comment type="similarity">
    <text evidence="1 4">Belongs to the acyl-CoA dehydrogenase family.</text>
</comment>
<evidence type="ECO:0000313" key="10">
    <source>
        <dbReference type="Proteomes" id="UP001152797"/>
    </source>
</evidence>
<evidence type="ECO:0000256" key="4">
    <source>
        <dbReference type="RuleBase" id="RU362125"/>
    </source>
</evidence>
<dbReference type="Pfam" id="PF00441">
    <property type="entry name" value="Acyl-CoA_dh_1"/>
    <property type="match status" value="1"/>
</dbReference>
<dbReference type="AlphaFoldDB" id="A0A9P1GNX6"/>
<name>A0A9P1GNX6_9DINO</name>
<dbReference type="GO" id="GO:0003995">
    <property type="term" value="F:acyl-CoA dehydrogenase activity"/>
    <property type="evidence" value="ECO:0007669"/>
    <property type="project" value="TreeGrafter"/>
</dbReference>